<dbReference type="GeneID" id="18916843"/>
<dbReference type="EMBL" id="JH930473">
    <property type="protein sequence ID" value="EKM53915.1"/>
    <property type="molecule type" value="Genomic_DNA"/>
</dbReference>
<dbReference type="RefSeq" id="XP_007396625.1">
    <property type="nucleotide sequence ID" value="XM_007396563.1"/>
</dbReference>
<feature type="compositionally biased region" description="Polar residues" evidence="1">
    <location>
        <begin position="404"/>
        <end position="413"/>
    </location>
</feature>
<dbReference type="Proteomes" id="UP000008370">
    <property type="component" value="Unassembled WGS sequence"/>
</dbReference>
<evidence type="ECO:0000256" key="1">
    <source>
        <dbReference type="SAM" id="MobiDB-lite"/>
    </source>
</evidence>
<dbReference type="KEGG" id="pco:PHACADRAFT_257414"/>
<evidence type="ECO:0000313" key="2">
    <source>
        <dbReference type="EMBL" id="EKM53915.1"/>
    </source>
</evidence>
<dbReference type="InParanoid" id="K5W460"/>
<keyword evidence="3" id="KW-1185">Reference proteome</keyword>
<name>K5W460_PHACS</name>
<organism evidence="2 3">
    <name type="scientific">Phanerochaete carnosa (strain HHB-10118-sp)</name>
    <name type="common">White-rot fungus</name>
    <name type="synonym">Peniophora carnosa</name>
    <dbReference type="NCBI Taxonomy" id="650164"/>
    <lineage>
        <taxon>Eukaryota</taxon>
        <taxon>Fungi</taxon>
        <taxon>Dikarya</taxon>
        <taxon>Basidiomycota</taxon>
        <taxon>Agaricomycotina</taxon>
        <taxon>Agaricomycetes</taxon>
        <taxon>Polyporales</taxon>
        <taxon>Phanerochaetaceae</taxon>
        <taxon>Phanerochaete</taxon>
    </lineage>
</organism>
<dbReference type="AlphaFoldDB" id="K5W460"/>
<proteinExistence type="predicted"/>
<dbReference type="OrthoDB" id="10518143at2759"/>
<protein>
    <submittedName>
        <fullName evidence="2">Uncharacterized protein</fullName>
    </submittedName>
</protein>
<sequence length="427" mass="48310">MVCRAWRKICRSPLFSTLCLLRTTHLYQIRGIFDHYSGQAHPGRFVETVYVGPNEASPVNAHDDSAPAMELVLSSGLLRQSDHVRKIVWDEHDPSRPVPPRVQAALPSLLRASFQGLTELCIRNRTLSSFNELFRIVSTVHTLRIVHLEHLRCAPRMGPAIRQSKGALSSLQELVVKGCIFSLEQVSALSQVCLIGRALNHGSEVEKPCDAYSERPAIDATDASNVISIAEALLGSYYRSDVEHYCQDISLRTKRIDEVHTGNVRWELSLLDRVPTSWVTKEPHREVLHLSTTFRTHNDSPYATADKVSIEFYNCYKPRPVTHWPAFESMVRTLDGLVAGLPHRTEFGLRARDYSTWEEPWLPALENVTSVLRDRVRRWMPQAREKGVVRVEHLGTMKDKCSPGMQSSLVLSRQSHDDKPTRSAPAL</sequence>
<dbReference type="HOGENOM" id="CLU_642671_0_0_1"/>
<accession>K5W460</accession>
<gene>
    <name evidence="2" type="ORF">PHACADRAFT_257414</name>
</gene>
<feature type="region of interest" description="Disordered" evidence="1">
    <location>
        <begin position="400"/>
        <end position="427"/>
    </location>
</feature>
<evidence type="ECO:0000313" key="3">
    <source>
        <dbReference type="Proteomes" id="UP000008370"/>
    </source>
</evidence>
<reference evidence="2 3" key="1">
    <citation type="journal article" date="2012" name="BMC Genomics">
        <title>Comparative genomics of the white-rot fungi, Phanerochaete carnosa and P. chrysosporium, to elucidate the genetic basis of the distinct wood types they colonize.</title>
        <authorList>
            <person name="Suzuki H."/>
            <person name="MacDonald J."/>
            <person name="Syed K."/>
            <person name="Salamov A."/>
            <person name="Hori C."/>
            <person name="Aerts A."/>
            <person name="Henrissat B."/>
            <person name="Wiebenga A."/>
            <person name="vanKuyk P.A."/>
            <person name="Barry K."/>
            <person name="Lindquist E."/>
            <person name="LaButti K."/>
            <person name="Lapidus A."/>
            <person name="Lucas S."/>
            <person name="Coutinho P."/>
            <person name="Gong Y."/>
            <person name="Samejima M."/>
            <person name="Mahadevan R."/>
            <person name="Abou-Zaid M."/>
            <person name="de Vries R.P."/>
            <person name="Igarashi K."/>
            <person name="Yadav J.S."/>
            <person name="Grigoriev I.V."/>
            <person name="Master E.R."/>
        </authorList>
    </citation>
    <scope>NUCLEOTIDE SEQUENCE [LARGE SCALE GENOMIC DNA]</scope>
    <source>
        <strain evidence="2 3">HHB-10118-sp</strain>
    </source>
</reference>